<reference evidence="2" key="1">
    <citation type="submission" date="2023-12" db="EMBL/GenBank/DDBJ databases">
        <title>Genome assembly of Anisodus tanguticus.</title>
        <authorList>
            <person name="Wang Y.-J."/>
        </authorList>
    </citation>
    <scope>NUCLEOTIDE SEQUENCE</scope>
    <source>
        <strain evidence="2">KB-2021</strain>
        <tissue evidence="2">Leaf</tissue>
    </source>
</reference>
<protein>
    <submittedName>
        <fullName evidence="2">Uncharacterized protein</fullName>
    </submittedName>
</protein>
<evidence type="ECO:0000313" key="3">
    <source>
        <dbReference type="Proteomes" id="UP001291623"/>
    </source>
</evidence>
<gene>
    <name evidence="2" type="ORF">RND71_013922</name>
</gene>
<sequence>MEGDLLYKFEFWFEACGKWSGDFNFKSLIMLFLSDAHLNMLKKGMFGHFIEPNILLIRYFSNEERIKFFDLRRFLQFRTSRRASEFWEKYSDVFRLVERFKTFVVNAGVGFMSGVKKQLDDEWSAIVNQITDFGSRFDGLDTRFEDLDSRFCNDENKSLLVDSPPNDFRGEGFDGVDFGGGAIEVVLDDVAGASTEEVDDEVVLSPANIAEDHVYGGTTEVGLDDVGGASTERVAEEGDLFSGNFAEDHHDGCTSEIGESPIGECTKEEHDSLLTDALQSNLGADVSEMQVESLVGDVRTEEHDESINVAAETKQVSQQVASFTDELVSRGTLGESTDIVEGNVISQNAPDTVAHDTLVESDDVGEGSVQSQGDESSKENNDDFAYIMDIASSAVGMACDIGTPAASKTHKR</sequence>
<name>A0AAE1SAE8_9SOLA</name>
<evidence type="ECO:0000313" key="2">
    <source>
        <dbReference type="EMBL" id="KAK4366042.1"/>
    </source>
</evidence>
<evidence type="ECO:0000256" key="1">
    <source>
        <dbReference type="SAM" id="MobiDB-lite"/>
    </source>
</evidence>
<dbReference type="Proteomes" id="UP001291623">
    <property type="component" value="Unassembled WGS sequence"/>
</dbReference>
<accession>A0AAE1SAE8</accession>
<comment type="caution">
    <text evidence="2">The sequence shown here is derived from an EMBL/GenBank/DDBJ whole genome shotgun (WGS) entry which is preliminary data.</text>
</comment>
<proteinExistence type="predicted"/>
<dbReference type="AlphaFoldDB" id="A0AAE1SAE8"/>
<keyword evidence="3" id="KW-1185">Reference proteome</keyword>
<dbReference type="EMBL" id="JAVYJV010000007">
    <property type="protein sequence ID" value="KAK4366042.1"/>
    <property type="molecule type" value="Genomic_DNA"/>
</dbReference>
<feature type="region of interest" description="Disordered" evidence="1">
    <location>
        <begin position="362"/>
        <end position="381"/>
    </location>
</feature>
<organism evidence="2 3">
    <name type="scientific">Anisodus tanguticus</name>
    <dbReference type="NCBI Taxonomy" id="243964"/>
    <lineage>
        <taxon>Eukaryota</taxon>
        <taxon>Viridiplantae</taxon>
        <taxon>Streptophyta</taxon>
        <taxon>Embryophyta</taxon>
        <taxon>Tracheophyta</taxon>
        <taxon>Spermatophyta</taxon>
        <taxon>Magnoliopsida</taxon>
        <taxon>eudicotyledons</taxon>
        <taxon>Gunneridae</taxon>
        <taxon>Pentapetalae</taxon>
        <taxon>asterids</taxon>
        <taxon>lamiids</taxon>
        <taxon>Solanales</taxon>
        <taxon>Solanaceae</taxon>
        <taxon>Solanoideae</taxon>
        <taxon>Hyoscyameae</taxon>
        <taxon>Anisodus</taxon>
    </lineage>
</organism>